<dbReference type="EMBL" id="CP103070">
    <property type="protein sequence ID" value="UVO88309.1"/>
    <property type="molecule type" value="Genomic_DNA"/>
</dbReference>
<gene>
    <name evidence="2" type="ORF">NXW39_13065</name>
</gene>
<evidence type="ECO:0000313" key="3">
    <source>
        <dbReference type="Proteomes" id="UP001058403"/>
    </source>
</evidence>
<protein>
    <recommendedName>
        <fullName evidence="1">ABC-three component systems C-terminal domain-containing protein</fullName>
    </recommendedName>
</protein>
<feature type="domain" description="ABC-three component systems C-terminal" evidence="1">
    <location>
        <begin position="268"/>
        <end position="401"/>
    </location>
</feature>
<dbReference type="InterPro" id="IPR046913">
    <property type="entry name" value="ABC-3C_CTD7"/>
</dbReference>
<dbReference type="AlphaFoldDB" id="A0A9X9NE35"/>
<accession>A0A9X9NE35</accession>
<dbReference type="RefSeq" id="WP_005817934.1">
    <property type="nucleotide sequence ID" value="NZ_CAXSVT010000001.1"/>
</dbReference>
<evidence type="ECO:0000313" key="2">
    <source>
        <dbReference type="EMBL" id="UVO88309.1"/>
    </source>
</evidence>
<proteinExistence type="predicted"/>
<dbReference type="Pfam" id="PF20283">
    <property type="entry name" value="CTD7"/>
    <property type="match status" value="1"/>
</dbReference>
<reference evidence="2" key="1">
    <citation type="submission" date="2022-08" db="EMBL/GenBank/DDBJ databases">
        <title>Genome Sequencing of Bacteroides fragilis Group Isolates with Nanopore Technology.</title>
        <authorList>
            <person name="Tisza M.J."/>
            <person name="Smith D."/>
            <person name="Dekker J.P."/>
        </authorList>
    </citation>
    <scope>NUCLEOTIDE SEQUENCE</scope>
    <source>
        <strain evidence="2">BFG-49</strain>
    </source>
</reference>
<evidence type="ECO:0000259" key="1">
    <source>
        <dbReference type="Pfam" id="PF20283"/>
    </source>
</evidence>
<organism evidence="2 3">
    <name type="scientific">Bacteroides fragilis</name>
    <dbReference type="NCBI Taxonomy" id="817"/>
    <lineage>
        <taxon>Bacteria</taxon>
        <taxon>Pseudomonadati</taxon>
        <taxon>Bacteroidota</taxon>
        <taxon>Bacteroidia</taxon>
        <taxon>Bacteroidales</taxon>
        <taxon>Bacteroidaceae</taxon>
        <taxon>Bacteroides</taxon>
    </lineage>
</organism>
<sequence length="406" mass="47112">MDSLTTIQEKHTAGDKVVAFDYQFYYFMCLALDLRHGDKVGFEVKDDVHIDLKDGTTILFQAKHTVSTKADGTPENLATLDVDLWKTLNIWVDMVKADQSILQNHCFYLVTNKGEGNNEFIASHILFKTDNDVDKVINLLKDLKDKTQNNEIKSCIKNVLSIGKKKIKLFFSKLYIETSIDDIIDRVKIKICEHCHQKDLTDAVFESLSSNMNMAKYLDIKGREKFEITFEDFNNKFGKCFRVAFEKKPLPKRTYPINLPDNLEEQTFVKQLLDIGEITSGDSQIIEYTTQMLQAMNHLADWTEKNLILPTEMDEFQKEAILKWRNEFKAKYRQIKRQISSGSSIEDLEMDIQNLGVQLIDFLRKENLAIAEDTLGIELSNGHYYALSDKPEIGWHYDWEQKYKPV</sequence>
<dbReference type="Proteomes" id="UP001058403">
    <property type="component" value="Chromosome"/>
</dbReference>
<name>A0A9X9NE35_BACFG</name>